<feature type="chain" id="PRO_5026671942" description="M23ase beta-sheet core domain-containing protein" evidence="1">
    <location>
        <begin position="38"/>
        <end position="501"/>
    </location>
</feature>
<dbReference type="PANTHER" id="PTHR21666:SF270">
    <property type="entry name" value="MUREIN HYDROLASE ACTIVATOR ENVC"/>
    <property type="match status" value="1"/>
</dbReference>
<keyword evidence="1" id="KW-0732">Signal</keyword>
<organism evidence="3">
    <name type="scientific">uncultured Gemmatimonadaceae bacterium</name>
    <dbReference type="NCBI Taxonomy" id="246130"/>
    <lineage>
        <taxon>Bacteria</taxon>
        <taxon>Pseudomonadati</taxon>
        <taxon>Gemmatimonadota</taxon>
        <taxon>Gemmatimonadia</taxon>
        <taxon>Gemmatimonadales</taxon>
        <taxon>Gemmatimonadaceae</taxon>
        <taxon>environmental samples</taxon>
    </lineage>
</organism>
<reference evidence="3" key="1">
    <citation type="submission" date="2020-02" db="EMBL/GenBank/DDBJ databases">
        <authorList>
            <person name="Meier V. D."/>
        </authorList>
    </citation>
    <scope>NUCLEOTIDE SEQUENCE</scope>
    <source>
        <strain evidence="3">AVDCRST_MAG40</strain>
    </source>
</reference>
<dbReference type="Pfam" id="PF01551">
    <property type="entry name" value="Peptidase_M23"/>
    <property type="match status" value="1"/>
</dbReference>
<proteinExistence type="predicted"/>
<dbReference type="InterPro" id="IPR050570">
    <property type="entry name" value="Cell_wall_metabolism_enzyme"/>
</dbReference>
<dbReference type="AlphaFoldDB" id="A0A6J4LGP3"/>
<evidence type="ECO:0000313" key="3">
    <source>
        <dbReference type="EMBL" id="CAA9333280.1"/>
    </source>
</evidence>
<name>A0A6J4LGP3_9BACT</name>
<dbReference type="GO" id="GO:0004222">
    <property type="term" value="F:metalloendopeptidase activity"/>
    <property type="evidence" value="ECO:0007669"/>
    <property type="project" value="TreeGrafter"/>
</dbReference>
<dbReference type="InterPro" id="IPR016047">
    <property type="entry name" value="M23ase_b-sheet_dom"/>
</dbReference>
<dbReference type="Gene3D" id="2.70.70.10">
    <property type="entry name" value="Glucose Permease (Domain IIA)"/>
    <property type="match status" value="1"/>
</dbReference>
<gene>
    <name evidence="3" type="ORF">AVDCRST_MAG40-2030</name>
</gene>
<evidence type="ECO:0000256" key="1">
    <source>
        <dbReference type="SAM" id="SignalP"/>
    </source>
</evidence>
<protein>
    <recommendedName>
        <fullName evidence="2">M23ase beta-sheet core domain-containing protein</fullName>
    </recommendedName>
</protein>
<sequence>MPAAFSQWTARVAGARPRALVLAVGAAGALAACQDAAAPNEAATATPAPSALATRHLVDDVVGVALDVPAAWRVEADPVLFNTYGFTLYDPAGPQANGHDRSPVARIARAYDARPAAVEALVAELMRNHKEFALERATVEVGGGLRGIAVSGLPGTDPYSLVYVVDGSRVYRIGLWTAQPGLDARARELLRGLRFSSPSRSIASLALVPAAVASRQLPPPAEMAVNRQMHAERVRMVAEQGGEPAIGETEPAPRFSRGATGAATAPSAATATAQACEFGQPSGMLWQTVWDYTNKFYSGYTTTYSGTYYNLRPDDPGWSAMSGNYGSWWGQNYHVRKCDPNYLNQYYANDWPAHKNANVYSAITGVVEWAGADVYGEGYKTLGNYVVVRNGGYRAIMAHLTSIAVSPGQSVGMNTVIGYAGKTGGPWDEHVHARVAYGESLTYNGQPYGGNTVWPTKLRCVSCRANDPGDIYGNGDGQFDFKDANGAKYYTRFYHGRWMRG</sequence>
<feature type="signal peptide" evidence="1">
    <location>
        <begin position="1"/>
        <end position="37"/>
    </location>
</feature>
<dbReference type="InterPro" id="IPR011055">
    <property type="entry name" value="Dup_hybrid_motif"/>
</dbReference>
<dbReference type="EMBL" id="CADCTX010000616">
    <property type="protein sequence ID" value="CAA9333280.1"/>
    <property type="molecule type" value="Genomic_DNA"/>
</dbReference>
<dbReference type="SUPFAM" id="SSF51261">
    <property type="entry name" value="Duplicated hybrid motif"/>
    <property type="match status" value="1"/>
</dbReference>
<dbReference type="CDD" id="cd12797">
    <property type="entry name" value="M23_peptidase"/>
    <property type="match status" value="1"/>
</dbReference>
<feature type="domain" description="M23ase beta-sheet core" evidence="2">
    <location>
        <begin position="349"/>
        <end position="437"/>
    </location>
</feature>
<accession>A0A6J4LGP3</accession>
<evidence type="ECO:0000259" key="2">
    <source>
        <dbReference type="Pfam" id="PF01551"/>
    </source>
</evidence>
<dbReference type="PANTHER" id="PTHR21666">
    <property type="entry name" value="PEPTIDASE-RELATED"/>
    <property type="match status" value="1"/>
</dbReference>